<dbReference type="SUPFAM" id="SSF51126">
    <property type="entry name" value="Pectin lyase-like"/>
    <property type="match status" value="1"/>
</dbReference>
<name>A0A5J4QDK9_9ZZZZ</name>
<reference evidence="2" key="1">
    <citation type="submission" date="2019-03" db="EMBL/GenBank/DDBJ databases">
        <title>Single cell metagenomics reveals metabolic interactions within the superorganism composed of flagellate Streblomastix strix and complex community of Bacteroidetes bacteria on its surface.</title>
        <authorList>
            <person name="Treitli S.C."/>
            <person name="Kolisko M."/>
            <person name="Husnik F."/>
            <person name="Keeling P."/>
            <person name="Hampl V."/>
        </authorList>
    </citation>
    <scope>NUCLEOTIDE SEQUENCE</scope>
    <source>
        <strain evidence="2">STM</strain>
    </source>
</reference>
<dbReference type="InterPro" id="IPR011050">
    <property type="entry name" value="Pectin_lyase_fold/virulence"/>
</dbReference>
<sequence>MNKNAFWLFALVCAFLFSCSNNDFEAGNQKNGMVDFTISTSIPQGIKTYASHEGGATNVKGSENDLRYILEVWTKDSPPKLAYRGYKIVGENFATTSVTFSARLLAMEYDFVFWADFVDNVTTEDSAEDADLYYNTHNELGLQAISFKPSSGDYKLSTDARDAFYAKREVDLKTENVIEGVTLTRPFGKYRLVSIDVLEGELEATTVQSAKIEYIGTSVIYGGTTSLKLPGGFNALTGTVNTDNGIAISVANPYLSKSIILEEELSVGGKVYPKAYVLAFDYVFAAPEHTVSFNVTSYSDDKGVNQIGNKKELPNIPIVANKLTTVIGNFFTNEFKYTVSVDDEFGSEDVFTNNTEISASISGNYEISIPPNPSFTPLTYTLSGDISYEAKIIVKNEDPSKPYTGSVTVNIKKTSIATTATVAFDMPGATALVLGNIGTLEITAAAVVNVDMKLSNIIGTKIENAIGKAKVFWATYNGIQLREALGYAAGINNGVNLMANCSYDAGGVPGGQGSLGQQSAFIIGSSDAEGPKTYKEYVFNGNGHTISGTATNQVLQCYSNDATIKNVTVNVKKANMNGITIYNSTGVKLDNVSAINAGRAGFVINASQVTATGLITFGNSWGGVNVDKSGGSVIPNFSWTNSDFAETNPVWSDNELSGGSLLHGMWVKAPSDWTDILVPTEKQILYRPK</sequence>
<gene>
    <name evidence="2" type="ORF">EZS27_030877</name>
</gene>
<dbReference type="Pfam" id="PF20200">
    <property type="entry name" value="DUF6562"/>
    <property type="match status" value="1"/>
</dbReference>
<evidence type="ECO:0000259" key="1">
    <source>
        <dbReference type="Pfam" id="PF20200"/>
    </source>
</evidence>
<protein>
    <recommendedName>
        <fullName evidence="1">DUF6562 domain-containing protein</fullName>
    </recommendedName>
</protein>
<feature type="non-terminal residue" evidence="2">
    <location>
        <position position="689"/>
    </location>
</feature>
<dbReference type="EMBL" id="SNRY01003957">
    <property type="protein sequence ID" value="KAA6319199.1"/>
    <property type="molecule type" value="Genomic_DNA"/>
</dbReference>
<evidence type="ECO:0000313" key="2">
    <source>
        <dbReference type="EMBL" id="KAA6319199.1"/>
    </source>
</evidence>
<organism evidence="2">
    <name type="scientific">termite gut metagenome</name>
    <dbReference type="NCBI Taxonomy" id="433724"/>
    <lineage>
        <taxon>unclassified sequences</taxon>
        <taxon>metagenomes</taxon>
        <taxon>organismal metagenomes</taxon>
    </lineage>
</organism>
<proteinExistence type="predicted"/>
<dbReference type="InterPro" id="IPR046692">
    <property type="entry name" value="DUF6562"/>
</dbReference>
<feature type="domain" description="DUF6562" evidence="1">
    <location>
        <begin position="34"/>
        <end position="348"/>
    </location>
</feature>
<dbReference type="AlphaFoldDB" id="A0A5J4QDK9"/>
<comment type="caution">
    <text evidence="2">The sequence shown here is derived from an EMBL/GenBank/DDBJ whole genome shotgun (WGS) entry which is preliminary data.</text>
</comment>
<dbReference type="PROSITE" id="PS51257">
    <property type="entry name" value="PROKAR_LIPOPROTEIN"/>
    <property type="match status" value="1"/>
</dbReference>
<accession>A0A5J4QDK9</accession>